<protein>
    <submittedName>
        <fullName evidence="2">Uncharacterized protein</fullName>
    </submittedName>
</protein>
<feature type="region of interest" description="Disordered" evidence="1">
    <location>
        <begin position="1"/>
        <end position="67"/>
    </location>
</feature>
<proteinExistence type="predicted"/>
<name>A0A6G1ESI8_9ORYZ</name>
<keyword evidence="3" id="KW-1185">Reference proteome</keyword>
<accession>A0A6G1ESI8</accession>
<comment type="caution">
    <text evidence="2">The sequence shown here is derived from an EMBL/GenBank/DDBJ whole genome shotgun (WGS) entry which is preliminary data.</text>
</comment>
<sequence length="67" mass="7413">MRRPHRYACTHWFTPRQRRPSSKAAAVGLDHRPHAARRRVVATGSGRRSSVEVECSTTADAGGDKAE</sequence>
<dbReference type="AlphaFoldDB" id="A0A6G1ESI8"/>
<evidence type="ECO:0000256" key="1">
    <source>
        <dbReference type="SAM" id="MobiDB-lite"/>
    </source>
</evidence>
<evidence type="ECO:0000313" key="2">
    <source>
        <dbReference type="EMBL" id="KAF0927559.1"/>
    </source>
</evidence>
<reference evidence="2 3" key="1">
    <citation type="submission" date="2019-11" db="EMBL/GenBank/DDBJ databases">
        <title>Whole genome sequence of Oryza granulata.</title>
        <authorList>
            <person name="Li W."/>
        </authorList>
    </citation>
    <scope>NUCLEOTIDE SEQUENCE [LARGE SCALE GENOMIC DNA]</scope>
    <source>
        <strain evidence="3">cv. Menghai</strain>
        <tissue evidence="2">Leaf</tissue>
    </source>
</reference>
<dbReference type="Proteomes" id="UP000479710">
    <property type="component" value="Unassembled WGS sequence"/>
</dbReference>
<organism evidence="2 3">
    <name type="scientific">Oryza meyeriana var. granulata</name>
    <dbReference type="NCBI Taxonomy" id="110450"/>
    <lineage>
        <taxon>Eukaryota</taxon>
        <taxon>Viridiplantae</taxon>
        <taxon>Streptophyta</taxon>
        <taxon>Embryophyta</taxon>
        <taxon>Tracheophyta</taxon>
        <taxon>Spermatophyta</taxon>
        <taxon>Magnoliopsida</taxon>
        <taxon>Liliopsida</taxon>
        <taxon>Poales</taxon>
        <taxon>Poaceae</taxon>
        <taxon>BOP clade</taxon>
        <taxon>Oryzoideae</taxon>
        <taxon>Oryzeae</taxon>
        <taxon>Oryzinae</taxon>
        <taxon>Oryza</taxon>
        <taxon>Oryza meyeriana</taxon>
    </lineage>
</organism>
<dbReference type="EMBL" id="SPHZ02000003">
    <property type="protein sequence ID" value="KAF0927559.1"/>
    <property type="molecule type" value="Genomic_DNA"/>
</dbReference>
<evidence type="ECO:0000313" key="3">
    <source>
        <dbReference type="Proteomes" id="UP000479710"/>
    </source>
</evidence>
<gene>
    <name evidence="2" type="ORF">E2562_034266</name>
</gene>